<keyword evidence="4" id="KW-0472">Membrane</keyword>
<evidence type="ECO:0000256" key="4">
    <source>
        <dbReference type="ARBA" id="ARBA00023136"/>
    </source>
</evidence>
<feature type="domain" description="RagB/SusD" evidence="7">
    <location>
        <begin position="271"/>
        <end position="550"/>
    </location>
</feature>
<protein>
    <submittedName>
        <fullName evidence="8">RagB/SusD family nutrient uptake outer membrane protein</fullName>
    </submittedName>
</protein>
<keyword evidence="9" id="KW-1185">Reference proteome</keyword>
<dbReference type="InterPro" id="IPR012944">
    <property type="entry name" value="SusD_RagB_dom"/>
</dbReference>
<evidence type="ECO:0000259" key="7">
    <source>
        <dbReference type="Pfam" id="PF07980"/>
    </source>
</evidence>
<feature type="chain" id="PRO_5047323693" evidence="6">
    <location>
        <begin position="23"/>
        <end position="553"/>
    </location>
</feature>
<name>A0ABP8M1U0_9BACT</name>
<accession>A0ABP8M1U0</accession>
<dbReference type="Pfam" id="PF07980">
    <property type="entry name" value="SusD_RagB"/>
    <property type="match status" value="1"/>
</dbReference>
<evidence type="ECO:0000313" key="9">
    <source>
        <dbReference type="Proteomes" id="UP001501508"/>
    </source>
</evidence>
<keyword evidence="3 6" id="KW-0732">Signal</keyword>
<dbReference type="RefSeq" id="WP_345029914.1">
    <property type="nucleotide sequence ID" value="NZ_BAABEY010000025.1"/>
</dbReference>
<reference evidence="9" key="1">
    <citation type="journal article" date="2019" name="Int. J. Syst. Evol. Microbiol.">
        <title>The Global Catalogue of Microorganisms (GCM) 10K type strain sequencing project: providing services to taxonomists for standard genome sequencing and annotation.</title>
        <authorList>
            <consortium name="The Broad Institute Genomics Platform"/>
            <consortium name="The Broad Institute Genome Sequencing Center for Infectious Disease"/>
            <person name="Wu L."/>
            <person name="Ma J."/>
        </authorList>
    </citation>
    <scope>NUCLEOTIDE SEQUENCE [LARGE SCALE GENOMIC DNA]</scope>
    <source>
        <strain evidence="9">JCM 31920</strain>
    </source>
</reference>
<dbReference type="Gene3D" id="1.25.40.390">
    <property type="match status" value="1"/>
</dbReference>
<dbReference type="Proteomes" id="UP001501508">
    <property type="component" value="Unassembled WGS sequence"/>
</dbReference>
<dbReference type="EMBL" id="BAABEY010000025">
    <property type="protein sequence ID" value="GAA4441412.1"/>
    <property type="molecule type" value="Genomic_DNA"/>
</dbReference>
<evidence type="ECO:0000256" key="1">
    <source>
        <dbReference type="ARBA" id="ARBA00004442"/>
    </source>
</evidence>
<evidence type="ECO:0000256" key="2">
    <source>
        <dbReference type="ARBA" id="ARBA00006275"/>
    </source>
</evidence>
<dbReference type="InterPro" id="IPR011990">
    <property type="entry name" value="TPR-like_helical_dom_sf"/>
</dbReference>
<proteinExistence type="inferred from homology"/>
<dbReference type="PROSITE" id="PS51257">
    <property type="entry name" value="PROKAR_LIPOPROTEIN"/>
    <property type="match status" value="1"/>
</dbReference>
<evidence type="ECO:0000313" key="8">
    <source>
        <dbReference type="EMBL" id="GAA4441412.1"/>
    </source>
</evidence>
<feature type="signal peptide" evidence="6">
    <location>
        <begin position="1"/>
        <end position="22"/>
    </location>
</feature>
<gene>
    <name evidence="8" type="ORF">GCM10023091_26640</name>
</gene>
<comment type="similarity">
    <text evidence="2">Belongs to the SusD family.</text>
</comment>
<evidence type="ECO:0000256" key="5">
    <source>
        <dbReference type="ARBA" id="ARBA00023237"/>
    </source>
</evidence>
<organism evidence="8 9">
    <name type="scientific">Ravibacter arvi</name>
    <dbReference type="NCBI Taxonomy" id="2051041"/>
    <lineage>
        <taxon>Bacteria</taxon>
        <taxon>Pseudomonadati</taxon>
        <taxon>Bacteroidota</taxon>
        <taxon>Cytophagia</taxon>
        <taxon>Cytophagales</taxon>
        <taxon>Spirosomataceae</taxon>
        <taxon>Ravibacter</taxon>
    </lineage>
</organism>
<comment type="caution">
    <text evidence="8">The sequence shown here is derived from an EMBL/GenBank/DDBJ whole genome shotgun (WGS) entry which is preliminary data.</text>
</comment>
<sequence>MKFSIFRYSKFLAALACTFVMSSCQDFLDVTPKERVSDATLWTSTGNADLFLNGIYGSIRGPIDFFDHGDNYTDNSISQYLWAGSRGLYVLGIETPNTLSNLQQWSQFSKIRACNVFIANVEKSKLDEKWKKLRLAEVRFLRAYFYSILWTTYGGVPIITDVLDRNTQGEEIFRARNTDDETFKFIVDECAAIANDLPVKPGASRAGKGSALTLKAWCELFYASPLKNPANDKTRWQNAAATFKQVMDLGAYSLFPDRGTLFYEANNNNSEVIFDKTYLGGTSIGNSRSGYQPICFVGGTQNSWSGVNVTQELVDEYAMANGLPITDPASGYDPQNPYKNREKRFYQDINFDGNIWNGYESVYYTGSGSLNEVDFNFGSTGRPCTVYHPLKGIETQFYVNGDNKLSSANWVIFRYAEVLLGYAEAQNEAAGADASVYDAINQLRKRVDLPELKKGLSQADMRTAIYRERRVELCFEDKRWPDLMRLKLAEKLIPGSVHTMKIEMVNGKKKYTVVPTGGTNRAFDPEKNYVLPIPQSVLDQNSKIVQNPKYGKN</sequence>
<dbReference type="SUPFAM" id="SSF48452">
    <property type="entry name" value="TPR-like"/>
    <property type="match status" value="1"/>
</dbReference>
<evidence type="ECO:0000256" key="6">
    <source>
        <dbReference type="SAM" id="SignalP"/>
    </source>
</evidence>
<keyword evidence="5" id="KW-0998">Cell outer membrane</keyword>
<comment type="subcellular location">
    <subcellularLocation>
        <location evidence="1">Cell outer membrane</location>
    </subcellularLocation>
</comment>
<evidence type="ECO:0000256" key="3">
    <source>
        <dbReference type="ARBA" id="ARBA00022729"/>
    </source>
</evidence>